<evidence type="ECO:0000256" key="8">
    <source>
        <dbReference type="ARBA" id="ARBA00023170"/>
    </source>
</evidence>
<evidence type="ECO:0000256" key="1">
    <source>
        <dbReference type="ARBA" id="ARBA00004571"/>
    </source>
</evidence>
<evidence type="ECO:0000256" key="11">
    <source>
        <dbReference type="RuleBase" id="RU003357"/>
    </source>
</evidence>
<feature type="domain" description="TonB-dependent receptor-like beta-barrel" evidence="14">
    <location>
        <begin position="251"/>
        <end position="676"/>
    </location>
</feature>
<dbReference type="CDD" id="cd01347">
    <property type="entry name" value="ligand_gated_channel"/>
    <property type="match status" value="1"/>
</dbReference>
<dbReference type="Gene3D" id="2.40.170.20">
    <property type="entry name" value="TonB-dependent receptor, beta-barrel domain"/>
    <property type="match status" value="1"/>
</dbReference>
<keyword evidence="6 11" id="KW-0798">TonB box</keyword>
<keyword evidence="7 10" id="KW-0472">Membrane</keyword>
<dbReference type="Gene3D" id="2.170.130.10">
    <property type="entry name" value="TonB-dependent receptor, plug domain"/>
    <property type="match status" value="1"/>
</dbReference>
<dbReference type="EMBL" id="BMID01000001">
    <property type="protein sequence ID" value="GGA08032.1"/>
    <property type="molecule type" value="Genomic_DNA"/>
</dbReference>
<dbReference type="Proteomes" id="UP000603317">
    <property type="component" value="Unassembled WGS sequence"/>
</dbReference>
<name>A0ABQ1FEI8_9SPHN</name>
<organism evidence="16 17">
    <name type="scientific">Blastomonas marina</name>
    <dbReference type="NCBI Taxonomy" id="1867408"/>
    <lineage>
        <taxon>Bacteria</taxon>
        <taxon>Pseudomonadati</taxon>
        <taxon>Pseudomonadota</taxon>
        <taxon>Alphaproteobacteria</taxon>
        <taxon>Sphingomonadales</taxon>
        <taxon>Sphingomonadaceae</taxon>
        <taxon>Blastomonas</taxon>
    </lineage>
</organism>
<dbReference type="InterPro" id="IPR012910">
    <property type="entry name" value="Plug_dom"/>
</dbReference>
<keyword evidence="4 10" id="KW-1134">Transmembrane beta strand</keyword>
<dbReference type="Pfam" id="PF07715">
    <property type="entry name" value="Plug"/>
    <property type="match status" value="1"/>
</dbReference>
<evidence type="ECO:0000256" key="13">
    <source>
        <dbReference type="SAM" id="SignalP"/>
    </source>
</evidence>
<dbReference type="InterPro" id="IPR010105">
    <property type="entry name" value="TonB_sidphr_rcpt"/>
</dbReference>
<dbReference type="RefSeq" id="WP_188642347.1">
    <property type="nucleotide sequence ID" value="NZ_BMID01000001.1"/>
</dbReference>
<keyword evidence="5 10" id="KW-0812">Transmembrane</keyword>
<keyword evidence="13" id="KW-0732">Signal</keyword>
<protein>
    <submittedName>
        <fullName evidence="16">TonB-dependent receptor</fullName>
    </submittedName>
</protein>
<sequence>MNYRLSASLLSLSAAIATPALAQDAENEAAPGNTIIITAQADNSSQVDNGGDAGALGDKPAEDLPFAVRSYDESLILNQQPQTLGEVLENDPTVRTSYGFGNASELFVVRGFALFGDDVGLNGLYGIAPRQLVAPELFESVQVLNGASAFLNGAAPGGSGLGGSVNLMLKRADADPLTRVTAGYTGDAHFGGSVDIGRRFGADGEWGVRVNGAYREGELAIDGEDRRTQVLGAGFDYDGGNVRAALDLAYQEVRVDNLRPKVTVGTATIPAVPAPEANYAQDFSFTEMRDIFGTASFEYDLADNALFYLRGGARDGREDGIYSGLTVLDAATGDANGNALVVPRTDNNEAIEAGLRARVGSAVTHEFNFGGNINWQTNRNAFDFRYGPGFAGFATNLYDTPQVALPSSTLVGGDLDDPFPIARSKLVSGFVSDTVGLFDERLLVTGGLRIQSIRQDSFNYYNGGQLDSTYEEDAVTPVAGIVAKPFAGLSLYANRIEALQQGPTAPLDPTLVSNPGETLGPRKSTQYEVGGKLALGDMFLTLAGYRISRPGEGVLPSGRFGYLGEQRHQGIEFTANGTVAPGLRFIGGVSLADAELDGSGEVPGVPKFTANADVEWDLPFAPGLTLTARAVHTGEQWVDAANTLRLDAWTRFDLGARYVLAAGEVPVTLRLTVDNVANEAYWASAFDSFSAALLQGRPRTMKASISADF</sequence>
<evidence type="ECO:0000256" key="7">
    <source>
        <dbReference type="ARBA" id="ARBA00023136"/>
    </source>
</evidence>
<evidence type="ECO:0000256" key="6">
    <source>
        <dbReference type="ARBA" id="ARBA00023077"/>
    </source>
</evidence>
<evidence type="ECO:0000256" key="9">
    <source>
        <dbReference type="ARBA" id="ARBA00023237"/>
    </source>
</evidence>
<feature type="chain" id="PRO_5047125284" evidence="13">
    <location>
        <begin position="23"/>
        <end position="709"/>
    </location>
</feature>
<comment type="similarity">
    <text evidence="2 10 11">Belongs to the TonB-dependent receptor family.</text>
</comment>
<evidence type="ECO:0000256" key="2">
    <source>
        <dbReference type="ARBA" id="ARBA00009810"/>
    </source>
</evidence>
<evidence type="ECO:0000259" key="15">
    <source>
        <dbReference type="Pfam" id="PF07715"/>
    </source>
</evidence>
<keyword evidence="17" id="KW-1185">Reference proteome</keyword>
<comment type="caution">
    <text evidence="16">The sequence shown here is derived from an EMBL/GenBank/DDBJ whole genome shotgun (WGS) entry which is preliminary data.</text>
</comment>
<feature type="region of interest" description="Disordered" evidence="12">
    <location>
        <begin position="503"/>
        <end position="524"/>
    </location>
</feature>
<keyword evidence="9 10" id="KW-0998">Cell outer membrane</keyword>
<keyword evidence="3 10" id="KW-0813">Transport</keyword>
<comment type="subcellular location">
    <subcellularLocation>
        <location evidence="1 10">Cell outer membrane</location>
        <topology evidence="1 10">Multi-pass membrane protein</topology>
    </subcellularLocation>
</comment>
<evidence type="ECO:0000256" key="4">
    <source>
        <dbReference type="ARBA" id="ARBA00022452"/>
    </source>
</evidence>
<dbReference type="PROSITE" id="PS52016">
    <property type="entry name" value="TONB_DEPENDENT_REC_3"/>
    <property type="match status" value="1"/>
</dbReference>
<dbReference type="InterPro" id="IPR037066">
    <property type="entry name" value="Plug_dom_sf"/>
</dbReference>
<evidence type="ECO:0000256" key="3">
    <source>
        <dbReference type="ARBA" id="ARBA00022448"/>
    </source>
</evidence>
<evidence type="ECO:0000256" key="12">
    <source>
        <dbReference type="SAM" id="MobiDB-lite"/>
    </source>
</evidence>
<reference evidence="17" key="1">
    <citation type="journal article" date="2019" name="Int. J. Syst. Evol. Microbiol.">
        <title>The Global Catalogue of Microorganisms (GCM) 10K type strain sequencing project: providing services to taxonomists for standard genome sequencing and annotation.</title>
        <authorList>
            <consortium name="The Broad Institute Genomics Platform"/>
            <consortium name="The Broad Institute Genome Sequencing Center for Infectious Disease"/>
            <person name="Wu L."/>
            <person name="Ma J."/>
        </authorList>
    </citation>
    <scope>NUCLEOTIDE SEQUENCE [LARGE SCALE GENOMIC DNA]</scope>
    <source>
        <strain evidence="17">CGMCC 1.15297</strain>
    </source>
</reference>
<feature type="domain" description="TonB-dependent receptor plug" evidence="15">
    <location>
        <begin position="61"/>
        <end position="158"/>
    </location>
</feature>
<dbReference type="InterPro" id="IPR036942">
    <property type="entry name" value="Beta-barrel_TonB_sf"/>
</dbReference>
<evidence type="ECO:0000313" key="16">
    <source>
        <dbReference type="EMBL" id="GGA08032.1"/>
    </source>
</evidence>
<evidence type="ECO:0000256" key="10">
    <source>
        <dbReference type="PROSITE-ProRule" id="PRU01360"/>
    </source>
</evidence>
<gene>
    <name evidence="16" type="ORF">GCM10010923_17690</name>
</gene>
<dbReference type="Pfam" id="PF00593">
    <property type="entry name" value="TonB_dep_Rec_b-barrel"/>
    <property type="match status" value="1"/>
</dbReference>
<evidence type="ECO:0000313" key="17">
    <source>
        <dbReference type="Proteomes" id="UP000603317"/>
    </source>
</evidence>
<feature type="signal peptide" evidence="13">
    <location>
        <begin position="1"/>
        <end position="22"/>
    </location>
</feature>
<dbReference type="PANTHER" id="PTHR32552:SF82">
    <property type="entry name" value="FCUA PROTEIN"/>
    <property type="match status" value="1"/>
</dbReference>
<dbReference type="SUPFAM" id="SSF56935">
    <property type="entry name" value="Porins"/>
    <property type="match status" value="1"/>
</dbReference>
<proteinExistence type="inferred from homology"/>
<dbReference type="PANTHER" id="PTHR32552">
    <property type="entry name" value="FERRICHROME IRON RECEPTOR-RELATED"/>
    <property type="match status" value="1"/>
</dbReference>
<evidence type="ECO:0000256" key="5">
    <source>
        <dbReference type="ARBA" id="ARBA00022692"/>
    </source>
</evidence>
<accession>A0ABQ1FEI8</accession>
<dbReference type="InterPro" id="IPR039426">
    <property type="entry name" value="TonB-dep_rcpt-like"/>
</dbReference>
<dbReference type="InterPro" id="IPR000531">
    <property type="entry name" value="Beta-barrel_TonB"/>
</dbReference>
<dbReference type="NCBIfam" id="TIGR01783">
    <property type="entry name" value="TonB-siderophor"/>
    <property type="match status" value="1"/>
</dbReference>
<keyword evidence="8 16" id="KW-0675">Receptor</keyword>
<evidence type="ECO:0000259" key="14">
    <source>
        <dbReference type="Pfam" id="PF00593"/>
    </source>
</evidence>